<evidence type="ECO:0000256" key="9">
    <source>
        <dbReference type="ARBA" id="ARBA00023134"/>
    </source>
</evidence>
<dbReference type="PANTHER" id="PTHR14594:SF1">
    <property type="entry name" value="CENTROSOMAL PROTEIN OF 70 KDA"/>
    <property type="match status" value="1"/>
</dbReference>
<dbReference type="PRINTS" id="PR00328">
    <property type="entry name" value="SAR1GTPBP"/>
</dbReference>
<dbReference type="SMART" id="SM00175">
    <property type="entry name" value="RAB"/>
    <property type="match status" value="1"/>
</dbReference>
<keyword evidence="7" id="KW-0802">TPR repeat</keyword>
<dbReference type="EMBL" id="SDOX01000096">
    <property type="protein sequence ID" value="TFJ82612.1"/>
    <property type="molecule type" value="Genomic_DNA"/>
</dbReference>
<protein>
    <recommendedName>
        <fullName evidence="4">Centrosomal protein of 70 kDa</fullName>
    </recommendedName>
</protein>
<evidence type="ECO:0000256" key="2">
    <source>
        <dbReference type="ARBA" id="ARBA00010290"/>
    </source>
</evidence>
<dbReference type="Gene3D" id="3.40.50.300">
    <property type="entry name" value="P-loop containing nucleotide triphosphate hydrolases"/>
    <property type="match status" value="1"/>
</dbReference>
<reference evidence="16 17" key="1">
    <citation type="submission" date="2019-01" db="EMBL/GenBank/DDBJ databases">
        <title>Nuclear Genome Assembly of the Microalgal Biofuel strain Nannochloropsis salina CCMP1776.</title>
        <authorList>
            <person name="Hovde B."/>
        </authorList>
    </citation>
    <scope>NUCLEOTIDE SEQUENCE [LARGE SCALE GENOMIC DNA]</scope>
    <source>
        <strain evidence="16 17">CCMP1776</strain>
    </source>
</reference>
<sequence length="1199" mass="132048">MADRSFEAGLDSLELEESELYNGLETSVASSQLTDFLVQHGVLSPSRAGKEGVDAPPSPPSSLLQAQAPTHSLRSSPQRTQLASFPGVIAHTPEKRHSTRPLQGADGGSQEENFRSQGHKEEILNQTPRSGISSLGLTSPPRHPYQPIHQGTGGEALPAPRRSWDNPAAPGGPGSLIPPSPFPPSASLSWEAVNRLLRQEGYRPVSGRDEPGEVLGVLRQLLRDRREMGELLKTYQLERQRQDSEQRLVEGRLEGVERSKGDLREMLQAAEQRARVLAGDVERAKKEGAEQLRESKAKCAHLLAKLRQSEHRVKTREAHIDKINSKLEALVGDGRGEEGGWEVDLCFFVHSHIMRSSTLNSTQIAREAKEREQQKEVLRRLHPGKLAPKDGKVAEIIGALEAARQRASGEARALKAEMSFLNDMLKEKENYIARREGSGAWTALPEGKNMILPSQKTGASAAYRKHCNRREESSDKGGIGFGMQHLLEQVQGLERALRHADRREQSLKQKVSDLEEAKAGLQTTGMRTEADIDSLKKDLKNRPTLKEWNATQKQRKDLEARLKNALQELRVSQSKAPLSTVARASNGGSKQHKTQQQKALSEICRLLQVQELAQAVPAVARMGEAMAAIPLLETFVKNVCGFLARSTLPNGQHLSPEEALRRMPMADAMDALRDWAKEMQDVRQLQRLRSRLGTILCNRDGKGTFPRKDDAGGVEDRKESMPDDETLLGEVAALIALEHDVSASRHGKEQVEGYLAARPDILVNRVVQHFQQLFQVKSLEGLFPKMNELYLFTSEMAVFTRVLKSMLRLAPTCPNNTLLIALQKAIRQARGKRTKGARTQSRVSRASVLEGVPEEGESGDDHEEEVEGTGVESDVFFDRSVDQQEVVEEKVRRGNREGKEDGDSVNDASLLSDGLSNADGYIYSHVMNPSGEDLGQSKSDAEREEEMSVFSRATSVTSESTASVSSSTSAASSTRPGDQFDVSSFDKSSTVDFRLLGVLSAAESRSRDSPLPPPRGPPDAPSQLHVLILGLDHAGKTTLLEQSKGIFRKVQGIPPEKITPTVGLNVGKMDIEGCFVILWDLGGQVRMRSIWDKYYADAHGVVFVLDAADVGRFEEAKLAFASILDHEDLGDVPVLLFANKQDLPGALSEEDVAESFKIDRVLRHRVIQVHPCSALTCEGLESGVRWLVQEAKGLARKLD</sequence>
<keyword evidence="17" id="KW-1185">Reference proteome</keyword>
<organism evidence="16 17">
    <name type="scientific">Nannochloropsis salina CCMP1776</name>
    <dbReference type="NCBI Taxonomy" id="1027361"/>
    <lineage>
        <taxon>Eukaryota</taxon>
        <taxon>Sar</taxon>
        <taxon>Stramenopiles</taxon>
        <taxon>Ochrophyta</taxon>
        <taxon>Eustigmatophyceae</taxon>
        <taxon>Eustigmatales</taxon>
        <taxon>Monodopsidaceae</taxon>
        <taxon>Microchloropsis</taxon>
        <taxon>Microchloropsis salina</taxon>
    </lineage>
</organism>
<feature type="compositionally biased region" description="Polar residues" evidence="15">
    <location>
        <begin position="577"/>
        <end position="589"/>
    </location>
</feature>
<feature type="coiled-coil region" evidence="14">
    <location>
        <begin position="483"/>
        <end position="524"/>
    </location>
</feature>
<feature type="binding site" evidence="12">
    <location>
        <begin position="1139"/>
        <end position="1142"/>
    </location>
    <ligand>
        <name>GTP</name>
        <dbReference type="ChEBI" id="CHEBI:37565"/>
    </ligand>
</feature>
<dbReference type="InterPro" id="IPR005225">
    <property type="entry name" value="Small_GTP-bd"/>
</dbReference>
<evidence type="ECO:0000256" key="6">
    <source>
        <dbReference type="ARBA" id="ARBA00022741"/>
    </source>
</evidence>
<evidence type="ECO:0000256" key="1">
    <source>
        <dbReference type="ARBA" id="ARBA00004300"/>
    </source>
</evidence>
<dbReference type="OrthoDB" id="2020926at2759"/>
<feature type="coiled-coil region" evidence="14">
    <location>
        <begin position="548"/>
        <end position="575"/>
    </location>
</feature>
<dbReference type="GO" id="GO:0043015">
    <property type="term" value="F:gamma-tubulin binding"/>
    <property type="evidence" value="ECO:0007669"/>
    <property type="project" value="InterPro"/>
</dbReference>
<feature type="binding site" evidence="13">
    <location>
        <position position="1061"/>
    </location>
    <ligand>
        <name>Mg(2+)</name>
        <dbReference type="ChEBI" id="CHEBI:18420"/>
    </ligand>
</feature>
<keyword evidence="13" id="KW-0460">Magnesium</keyword>
<dbReference type="FunFam" id="3.40.50.300:FF:001166">
    <property type="entry name" value="ADP-ribosylation factor D"/>
    <property type="match status" value="1"/>
</dbReference>
<evidence type="ECO:0000256" key="14">
    <source>
        <dbReference type="SAM" id="Coils"/>
    </source>
</evidence>
<keyword evidence="8 14" id="KW-0175">Coiled coil</keyword>
<dbReference type="InterPro" id="IPR006689">
    <property type="entry name" value="Small_GTPase_ARF/SAR"/>
</dbReference>
<feature type="region of interest" description="Disordered" evidence="15">
    <location>
        <begin position="923"/>
        <end position="983"/>
    </location>
</feature>
<dbReference type="GO" id="GO:0005525">
    <property type="term" value="F:GTP binding"/>
    <property type="evidence" value="ECO:0007669"/>
    <property type="project" value="UniProtKB-KW"/>
</dbReference>
<dbReference type="PROSITE" id="PS51417">
    <property type="entry name" value="ARF"/>
    <property type="match status" value="1"/>
</dbReference>
<dbReference type="GO" id="GO:0003924">
    <property type="term" value="F:GTPase activity"/>
    <property type="evidence" value="ECO:0007669"/>
    <property type="project" value="InterPro"/>
</dbReference>
<name>A0A4D9CTS6_9STRA</name>
<dbReference type="GO" id="GO:0070507">
    <property type="term" value="P:regulation of microtubule cytoskeleton organization"/>
    <property type="evidence" value="ECO:0007669"/>
    <property type="project" value="InterPro"/>
</dbReference>
<feature type="compositionally biased region" description="Low complexity" evidence="15">
    <location>
        <begin position="951"/>
        <end position="975"/>
    </location>
</feature>
<feature type="coiled-coil region" evidence="14">
    <location>
        <begin position="218"/>
        <end position="287"/>
    </location>
</feature>
<evidence type="ECO:0000256" key="3">
    <source>
        <dbReference type="ARBA" id="ARBA00011832"/>
    </source>
</evidence>
<comment type="subcellular location">
    <subcellularLocation>
        <location evidence="1">Cytoplasm</location>
        <location evidence="1">Cytoskeleton</location>
        <location evidence="1">Microtubule organizing center</location>
        <location evidence="1">Centrosome</location>
    </subcellularLocation>
</comment>
<evidence type="ECO:0000313" key="16">
    <source>
        <dbReference type="EMBL" id="TFJ82612.1"/>
    </source>
</evidence>
<evidence type="ECO:0000256" key="12">
    <source>
        <dbReference type="PIRSR" id="PIRSR606689-1"/>
    </source>
</evidence>
<evidence type="ECO:0000256" key="7">
    <source>
        <dbReference type="ARBA" id="ARBA00022803"/>
    </source>
</evidence>
<dbReference type="SMART" id="SM00177">
    <property type="entry name" value="ARF"/>
    <property type="match status" value="1"/>
</dbReference>
<keyword evidence="9 12" id="KW-0342">GTP-binding</keyword>
<accession>A0A4D9CTS6</accession>
<evidence type="ECO:0000256" key="13">
    <source>
        <dbReference type="PIRSR" id="PIRSR606689-2"/>
    </source>
</evidence>
<evidence type="ECO:0000256" key="10">
    <source>
        <dbReference type="ARBA" id="ARBA00023212"/>
    </source>
</evidence>
<dbReference type="InterPro" id="IPR027417">
    <property type="entry name" value="P-loop_NTPase"/>
</dbReference>
<dbReference type="NCBIfam" id="TIGR00231">
    <property type="entry name" value="small_GTP"/>
    <property type="match status" value="1"/>
</dbReference>
<evidence type="ECO:0000256" key="5">
    <source>
        <dbReference type="ARBA" id="ARBA00022490"/>
    </source>
</evidence>
<feature type="compositionally biased region" description="Basic and acidic residues" evidence="15">
    <location>
        <begin position="876"/>
        <end position="902"/>
    </location>
</feature>
<evidence type="ECO:0000256" key="11">
    <source>
        <dbReference type="ARBA" id="ARBA00025273"/>
    </source>
</evidence>
<feature type="region of interest" description="Disordered" evidence="15">
    <location>
        <begin position="577"/>
        <end position="596"/>
    </location>
</feature>
<dbReference type="AlphaFoldDB" id="A0A4D9CTS6"/>
<keyword evidence="10" id="KW-0206">Cytoskeleton</keyword>
<dbReference type="GO" id="GO:0005813">
    <property type="term" value="C:centrosome"/>
    <property type="evidence" value="ECO:0007669"/>
    <property type="project" value="UniProtKB-SubCell"/>
</dbReference>
<feature type="binding site" evidence="12">
    <location>
        <begin position="1030"/>
        <end position="1037"/>
    </location>
    <ligand>
        <name>GTP</name>
        <dbReference type="ChEBI" id="CHEBI:37565"/>
    </ligand>
</feature>
<feature type="compositionally biased region" description="Polar residues" evidence="15">
    <location>
        <begin position="124"/>
        <end position="137"/>
    </location>
</feature>
<feature type="compositionally biased region" description="Acidic residues" evidence="15">
    <location>
        <begin position="852"/>
        <end position="867"/>
    </location>
</feature>
<dbReference type="Proteomes" id="UP000355283">
    <property type="component" value="Unassembled WGS sequence"/>
</dbReference>
<feature type="compositionally biased region" description="Basic and acidic residues" evidence="15">
    <location>
        <begin position="703"/>
        <end position="721"/>
    </location>
</feature>
<dbReference type="InterPro" id="IPR037692">
    <property type="entry name" value="CEP70"/>
</dbReference>
<proteinExistence type="inferred from homology"/>
<dbReference type="SMART" id="SM00178">
    <property type="entry name" value="SAR"/>
    <property type="match status" value="1"/>
</dbReference>
<dbReference type="PANTHER" id="PTHR14594">
    <property type="entry name" value="CENTROSOMAL PROTEIN OF 70 KDA"/>
    <property type="match status" value="1"/>
</dbReference>
<gene>
    <name evidence="16" type="ORF">NSK_006036</name>
</gene>
<dbReference type="Pfam" id="PF00025">
    <property type="entry name" value="Arf"/>
    <property type="match status" value="1"/>
</dbReference>
<keyword evidence="5" id="KW-0963">Cytoplasm</keyword>
<feature type="binding site" evidence="13">
    <location>
        <position position="1037"/>
    </location>
    <ligand>
        <name>Mg(2+)</name>
        <dbReference type="ChEBI" id="CHEBI:18420"/>
    </ligand>
</feature>
<feature type="region of interest" description="Disordered" evidence="15">
    <location>
        <begin position="45"/>
        <end position="183"/>
    </location>
</feature>
<dbReference type="GO" id="GO:0060271">
    <property type="term" value="P:cilium assembly"/>
    <property type="evidence" value="ECO:0007669"/>
    <property type="project" value="InterPro"/>
</dbReference>
<feature type="binding site" evidence="12">
    <location>
        <position position="1083"/>
    </location>
    <ligand>
        <name>GTP</name>
        <dbReference type="ChEBI" id="CHEBI:37565"/>
    </ligand>
</feature>
<feature type="coiled-coil region" evidence="14">
    <location>
        <begin position="397"/>
        <end position="431"/>
    </location>
</feature>
<comment type="similarity">
    <text evidence="2">Belongs to the small GTPase superfamily. Arf family.</text>
</comment>
<keyword evidence="6 12" id="KW-0547">Nucleotide-binding</keyword>
<dbReference type="GO" id="GO:0046872">
    <property type="term" value="F:metal ion binding"/>
    <property type="evidence" value="ECO:0007669"/>
    <property type="project" value="UniProtKB-KW"/>
</dbReference>
<feature type="region of interest" description="Disordered" evidence="15">
    <location>
        <begin position="831"/>
        <end position="911"/>
    </location>
</feature>
<comment type="subunit">
    <text evidence="3">Directly interacts with tubulin-gamma; this interaction determines centrosomal localization.</text>
</comment>
<evidence type="ECO:0000256" key="4">
    <source>
        <dbReference type="ARBA" id="ARBA00018408"/>
    </source>
</evidence>
<feature type="compositionally biased region" description="Polar residues" evidence="15">
    <location>
        <begin position="70"/>
        <end position="83"/>
    </location>
</feature>
<evidence type="ECO:0000256" key="15">
    <source>
        <dbReference type="SAM" id="MobiDB-lite"/>
    </source>
</evidence>
<comment type="caution">
    <text evidence="16">The sequence shown here is derived from an EMBL/GenBank/DDBJ whole genome shotgun (WGS) entry which is preliminary data.</text>
</comment>
<feature type="compositionally biased region" description="Basic and acidic residues" evidence="15">
    <location>
        <begin position="112"/>
        <end position="123"/>
    </location>
</feature>
<dbReference type="SUPFAM" id="SSF52540">
    <property type="entry name" value="P-loop containing nucleoside triphosphate hydrolases"/>
    <property type="match status" value="1"/>
</dbReference>
<evidence type="ECO:0000313" key="17">
    <source>
        <dbReference type="Proteomes" id="UP000355283"/>
    </source>
</evidence>
<evidence type="ECO:0000256" key="8">
    <source>
        <dbReference type="ARBA" id="ARBA00023054"/>
    </source>
</evidence>
<feature type="region of interest" description="Disordered" evidence="15">
    <location>
        <begin position="703"/>
        <end position="722"/>
    </location>
</feature>
<keyword evidence="13" id="KW-0479">Metal-binding</keyword>
<comment type="function">
    <text evidence="11">Plays a role in the organization of both preexisting and nascent microtubules in interphase cells. During mitosis, required for the organization and orientation of the mitotic spindle.</text>
</comment>